<comment type="caution">
    <text evidence="6">The sequence shown here is derived from an EMBL/GenBank/DDBJ whole genome shotgun (WGS) entry which is preliminary data.</text>
</comment>
<dbReference type="GO" id="GO:0032432">
    <property type="term" value="C:actin filament bundle"/>
    <property type="evidence" value="ECO:0007669"/>
    <property type="project" value="TreeGrafter"/>
</dbReference>
<dbReference type="PANTHER" id="PTHR19961">
    <property type="entry name" value="FIMBRIN/PLASTIN"/>
    <property type="match status" value="1"/>
</dbReference>
<gene>
    <name evidence="6" type="ORF">L195_g023259</name>
</gene>
<keyword evidence="3" id="KW-0009">Actin-binding</keyword>
<feature type="non-terminal residue" evidence="6">
    <location>
        <position position="1"/>
    </location>
</feature>
<dbReference type="FunFam" id="1.10.418.10:FF:000041">
    <property type="entry name" value="Fimbrin-2 isoform A"/>
    <property type="match status" value="1"/>
</dbReference>
<dbReference type="FunFam" id="1.10.418.10:FF:000034">
    <property type="entry name" value="Fimbrin-2 like"/>
    <property type="match status" value="1"/>
</dbReference>
<feature type="domain" description="Calponin-homology (CH)" evidence="5">
    <location>
        <begin position="93"/>
        <end position="196"/>
    </location>
</feature>
<feature type="domain" description="Calponin-homology (CH)" evidence="5">
    <location>
        <begin position="1"/>
        <end position="65"/>
    </location>
</feature>
<reference evidence="6 7" key="2">
    <citation type="journal article" date="2017" name="Front. Plant Sci.">
        <title>Gene Classification and Mining of Molecular Markers Useful in Red Clover (Trifolium pratense) Breeding.</title>
        <authorList>
            <person name="Istvanek J."/>
            <person name="Dluhosova J."/>
            <person name="Dluhos P."/>
            <person name="Patkova L."/>
            <person name="Nedelnik J."/>
            <person name="Repkova J."/>
        </authorList>
    </citation>
    <scope>NUCLEOTIDE SEQUENCE [LARGE SCALE GENOMIC DNA]</scope>
    <source>
        <strain evidence="7">cv. Tatra</strain>
        <tissue evidence="6">Young leaves</tissue>
    </source>
</reference>
<dbReference type="AlphaFoldDB" id="A0A2K3NAD6"/>
<keyword evidence="2" id="KW-0677">Repeat</keyword>
<evidence type="ECO:0000256" key="4">
    <source>
        <dbReference type="SAM" id="MobiDB-lite"/>
    </source>
</evidence>
<dbReference type="Pfam" id="PF00307">
    <property type="entry name" value="CH"/>
    <property type="match status" value="4"/>
</dbReference>
<feature type="compositionally biased region" description="Polar residues" evidence="4">
    <location>
        <begin position="456"/>
        <end position="490"/>
    </location>
</feature>
<dbReference type="FunFam" id="1.10.418.10:FF:000045">
    <property type="entry name" value="Fimbrin-1 isoform A"/>
    <property type="match status" value="1"/>
</dbReference>
<comment type="subunit">
    <text evidence="1">Interacts with F-actin.</text>
</comment>
<evidence type="ECO:0000313" key="7">
    <source>
        <dbReference type="Proteomes" id="UP000236291"/>
    </source>
</evidence>
<reference evidence="6 7" key="1">
    <citation type="journal article" date="2014" name="Am. J. Bot.">
        <title>Genome assembly and annotation for red clover (Trifolium pratense; Fabaceae).</title>
        <authorList>
            <person name="Istvanek J."/>
            <person name="Jaros M."/>
            <person name="Krenek A."/>
            <person name="Repkova J."/>
        </authorList>
    </citation>
    <scope>NUCLEOTIDE SEQUENCE [LARGE SCALE GENOMIC DNA]</scope>
    <source>
        <strain evidence="7">cv. Tatra</strain>
        <tissue evidence="6">Young leaves</tissue>
    </source>
</reference>
<protein>
    <submittedName>
        <fullName evidence="6">Fimbrin-like protein 2-like</fullName>
    </submittedName>
</protein>
<dbReference type="GO" id="GO:0005737">
    <property type="term" value="C:cytoplasm"/>
    <property type="evidence" value="ECO:0007669"/>
    <property type="project" value="TreeGrafter"/>
</dbReference>
<dbReference type="GO" id="GO:0051639">
    <property type="term" value="P:actin filament network formation"/>
    <property type="evidence" value="ECO:0007669"/>
    <property type="project" value="TreeGrafter"/>
</dbReference>
<evidence type="ECO:0000313" key="6">
    <source>
        <dbReference type="EMBL" id="PNX99986.1"/>
    </source>
</evidence>
<evidence type="ECO:0000256" key="1">
    <source>
        <dbReference type="ARBA" id="ARBA00011385"/>
    </source>
</evidence>
<accession>A0A2K3NAD6</accession>
<feature type="region of interest" description="Disordered" evidence="4">
    <location>
        <begin position="454"/>
        <end position="490"/>
    </location>
</feature>
<evidence type="ECO:0000256" key="2">
    <source>
        <dbReference type="ARBA" id="ARBA00022737"/>
    </source>
</evidence>
<dbReference type="GO" id="GO:0005884">
    <property type="term" value="C:actin filament"/>
    <property type="evidence" value="ECO:0007669"/>
    <property type="project" value="TreeGrafter"/>
</dbReference>
<feature type="domain" description="Calponin-homology (CH)" evidence="5">
    <location>
        <begin position="339"/>
        <end position="447"/>
    </location>
</feature>
<dbReference type="EMBL" id="ASHM01018386">
    <property type="protein sequence ID" value="PNX99986.1"/>
    <property type="molecule type" value="Genomic_DNA"/>
</dbReference>
<name>A0A2K3NAD6_TRIPR</name>
<dbReference type="PROSITE" id="PS50021">
    <property type="entry name" value="CH"/>
    <property type="match status" value="4"/>
</dbReference>
<dbReference type="InterPro" id="IPR036872">
    <property type="entry name" value="CH_dom_sf"/>
</dbReference>
<dbReference type="SUPFAM" id="SSF47576">
    <property type="entry name" value="Calponin-homology domain, CH-domain"/>
    <property type="match status" value="1"/>
</dbReference>
<dbReference type="PANTHER" id="PTHR19961:SF18">
    <property type="entry name" value="FI19014P1"/>
    <property type="match status" value="1"/>
</dbReference>
<dbReference type="GO" id="GO:0051017">
    <property type="term" value="P:actin filament bundle assembly"/>
    <property type="evidence" value="ECO:0007669"/>
    <property type="project" value="InterPro"/>
</dbReference>
<dbReference type="CDD" id="cd21299">
    <property type="entry name" value="CH_AtFIM_like_rpt3"/>
    <property type="match status" value="1"/>
</dbReference>
<dbReference type="InterPro" id="IPR039959">
    <property type="entry name" value="Fimbrin/Plastin"/>
</dbReference>
<dbReference type="InterPro" id="IPR001715">
    <property type="entry name" value="CH_dom"/>
</dbReference>
<evidence type="ECO:0000256" key="3">
    <source>
        <dbReference type="ARBA" id="ARBA00023203"/>
    </source>
</evidence>
<dbReference type="SMART" id="SM00033">
    <property type="entry name" value="CH"/>
    <property type="match status" value="3"/>
</dbReference>
<dbReference type="Proteomes" id="UP000236291">
    <property type="component" value="Unassembled WGS sequence"/>
</dbReference>
<evidence type="ECO:0000259" key="5">
    <source>
        <dbReference type="PROSITE" id="PS50021"/>
    </source>
</evidence>
<organism evidence="6 7">
    <name type="scientific">Trifolium pratense</name>
    <name type="common">Red clover</name>
    <dbReference type="NCBI Taxonomy" id="57577"/>
    <lineage>
        <taxon>Eukaryota</taxon>
        <taxon>Viridiplantae</taxon>
        <taxon>Streptophyta</taxon>
        <taxon>Embryophyta</taxon>
        <taxon>Tracheophyta</taxon>
        <taxon>Spermatophyta</taxon>
        <taxon>Magnoliopsida</taxon>
        <taxon>eudicotyledons</taxon>
        <taxon>Gunneridae</taxon>
        <taxon>Pentapetalae</taxon>
        <taxon>rosids</taxon>
        <taxon>fabids</taxon>
        <taxon>Fabales</taxon>
        <taxon>Fabaceae</taxon>
        <taxon>Papilionoideae</taxon>
        <taxon>50 kb inversion clade</taxon>
        <taxon>NPAAA clade</taxon>
        <taxon>Hologalegina</taxon>
        <taxon>IRL clade</taxon>
        <taxon>Trifolieae</taxon>
        <taxon>Trifolium</taxon>
    </lineage>
</organism>
<sequence>GTIDERAINTKRLLNPWERNENHTLCLNSAKAIGCTVVNIGTQDFIEGRRHLVLGLISQIIKIQLLADLNLKKTPQLLELLDDSKDMEELMNLPPEKILLRWMNFHLKKSEYKRIVTNFSSDVKDAEAYAHLLNVLAPEYTNPSTLAVKNPFERAKLVLEHSDKMGCKRYLTARDIVEGSPNLNLAFVAHIFQHRNGLTDQTKQISLLQALPDDTEDSREERAFRLWINSLGNSTYINNVFEDLRNGWILLETLDKVSAGIVNWKIANKPPIKMPFKKVENCNQVVKIGKQLKFSLVNVAGNDIVQGNKKLILAYLWQLMRYNILQLLKNLRFHARGKEITDADILEWANSKVSSTGSQSSMNSFKDKSLSDGIFFLELLSSVQPRAVNWGLVTKGVTDEEKKMNASYIISIARKLGCSIFLLPEDITEVNQKMILTLTASIMSWFLKHPHEERTLGTSDSESGSQLETISNSTLDDFSSDSSVDENGNM</sequence>
<dbReference type="STRING" id="57577.A0A2K3NAD6"/>
<dbReference type="Gene3D" id="1.10.418.10">
    <property type="entry name" value="Calponin-like domain"/>
    <property type="match status" value="4"/>
</dbReference>
<proteinExistence type="predicted"/>
<dbReference type="GO" id="GO:0051015">
    <property type="term" value="F:actin filament binding"/>
    <property type="evidence" value="ECO:0007669"/>
    <property type="project" value="InterPro"/>
</dbReference>
<feature type="domain" description="Calponin-homology (CH)" evidence="5">
    <location>
        <begin position="218"/>
        <end position="324"/>
    </location>
</feature>